<keyword evidence="4" id="KW-1185">Reference proteome</keyword>
<comment type="caution">
    <text evidence="3">The sequence shown here is derived from an EMBL/GenBank/DDBJ whole genome shotgun (WGS) entry which is preliminary data.</text>
</comment>
<dbReference type="InterPro" id="IPR034660">
    <property type="entry name" value="DinB/YfiT-like"/>
</dbReference>
<dbReference type="Pfam" id="PF11716">
    <property type="entry name" value="MDMPI_N"/>
    <property type="match status" value="1"/>
</dbReference>
<reference evidence="4" key="1">
    <citation type="journal article" date="2019" name="Int. J. Syst. Evol. Microbiol.">
        <title>The Global Catalogue of Microorganisms (GCM) 10K type strain sequencing project: providing services to taxonomists for standard genome sequencing and annotation.</title>
        <authorList>
            <consortium name="The Broad Institute Genomics Platform"/>
            <consortium name="The Broad Institute Genome Sequencing Center for Infectious Disease"/>
            <person name="Wu L."/>
            <person name="Ma J."/>
        </authorList>
    </citation>
    <scope>NUCLEOTIDE SEQUENCE [LARGE SCALE GENOMIC DNA]</scope>
    <source>
        <strain evidence="4">CGMCC 1.6960</strain>
    </source>
</reference>
<dbReference type="InterPro" id="IPR024344">
    <property type="entry name" value="MDMPI_metal-binding"/>
</dbReference>
<dbReference type="Pfam" id="PF07398">
    <property type="entry name" value="MDMPI_C"/>
    <property type="match status" value="1"/>
</dbReference>
<proteinExistence type="predicted"/>
<evidence type="ECO:0000259" key="1">
    <source>
        <dbReference type="Pfam" id="PF07398"/>
    </source>
</evidence>
<accession>A0ABQ2KR66</accession>
<evidence type="ECO:0008006" key="5">
    <source>
        <dbReference type="Google" id="ProtNLM"/>
    </source>
</evidence>
<feature type="domain" description="Mycothiol-dependent maleylpyruvate isomerase metal-binding" evidence="2">
    <location>
        <begin position="23"/>
        <end position="138"/>
    </location>
</feature>
<dbReference type="SUPFAM" id="SSF109854">
    <property type="entry name" value="DinB/YfiT-like putative metalloenzymes"/>
    <property type="match status" value="1"/>
</dbReference>
<protein>
    <recommendedName>
        <fullName evidence="5">TIGR03083 family protein</fullName>
    </recommendedName>
</protein>
<dbReference type="RefSeq" id="WP_188718795.1">
    <property type="nucleotide sequence ID" value="NZ_BAABBD010000004.1"/>
</dbReference>
<organism evidence="3 4">
    <name type="scientific">Agrococcus terreus</name>
    <dbReference type="NCBI Taxonomy" id="574649"/>
    <lineage>
        <taxon>Bacteria</taxon>
        <taxon>Bacillati</taxon>
        <taxon>Actinomycetota</taxon>
        <taxon>Actinomycetes</taxon>
        <taxon>Micrococcales</taxon>
        <taxon>Microbacteriaceae</taxon>
        <taxon>Agrococcus</taxon>
    </lineage>
</organism>
<dbReference type="InterPro" id="IPR010872">
    <property type="entry name" value="MDMPI_C-term_domain"/>
</dbReference>
<dbReference type="EMBL" id="BMLM01000002">
    <property type="protein sequence ID" value="GGN89810.1"/>
    <property type="molecule type" value="Genomic_DNA"/>
</dbReference>
<dbReference type="PANTHER" id="PTHR40758">
    <property type="entry name" value="CONSERVED PROTEIN"/>
    <property type="match status" value="1"/>
</dbReference>
<name>A0ABQ2KR66_9MICO</name>
<gene>
    <name evidence="3" type="ORF">GCM10010968_26840</name>
</gene>
<dbReference type="InterPro" id="IPR017517">
    <property type="entry name" value="Maleyloyr_isom"/>
</dbReference>
<evidence type="ECO:0000313" key="3">
    <source>
        <dbReference type="EMBL" id="GGN89810.1"/>
    </source>
</evidence>
<feature type="domain" description="MDMPI C-terminal" evidence="1">
    <location>
        <begin position="154"/>
        <end position="237"/>
    </location>
</feature>
<sequence length="246" mass="27022">MTTADGRLDGRDRLARLAQLQGGFLASAERADPATKVPSCGRWDVRQLVVHLSRIHHWAAAQAARRQEVPLGRGPFDLPALYAECAAELRDALATLDHDARAWTLLDDGVPKAEQTGTVRFWHRRQLLETLVHLWDLRTATGEGYDGDDADWLDCLDEVVGTMHPRQVRLGRIPAPAARIVLAPDEVERRWTLTGASADAPEAVVRGPVRSLALLVWGRDHLGDATLRVKGDRALVAAELAHGMTP</sequence>
<dbReference type="NCBIfam" id="TIGR03083">
    <property type="entry name" value="maleylpyruvate isomerase family mycothiol-dependent enzyme"/>
    <property type="match status" value="1"/>
</dbReference>
<evidence type="ECO:0000313" key="4">
    <source>
        <dbReference type="Proteomes" id="UP000626982"/>
    </source>
</evidence>
<dbReference type="Proteomes" id="UP000626982">
    <property type="component" value="Unassembled WGS sequence"/>
</dbReference>
<evidence type="ECO:0000259" key="2">
    <source>
        <dbReference type="Pfam" id="PF11716"/>
    </source>
</evidence>
<dbReference type="PANTHER" id="PTHR40758:SF1">
    <property type="entry name" value="CONSERVED PROTEIN"/>
    <property type="match status" value="1"/>
</dbReference>